<proteinExistence type="predicted"/>
<protein>
    <submittedName>
        <fullName evidence="1">Uncharacterized protein</fullName>
    </submittedName>
</protein>
<name>A0A8T1AL97_9STRA</name>
<sequence>MSTERDQTLVHTFHADTAVSDDATGSWSSDFTASAMQTSAAGSWRSRMTASAGSGF</sequence>
<organism evidence="1 2">
    <name type="scientific">Phytophthora cactorum</name>
    <dbReference type="NCBI Taxonomy" id="29920"/>
    <lineage>
        <taxon>Eukaryota</taxon>
        <taxon>Sar</taxon>
        <taxon>Stramenopiles</taxon>
        <taxon>Oomycota</taxon>
        <taxon>Peronosporomycetes</taxon>
        <taxon>Peronosporales</taxon>
        <taxon>Peronosporaceae</taxon>
        <taxon>Phytophthora</taxon>
    </lineage>
</organism>
<dbReference type="Proteomes" id="UP000736787">
    <property type="component" value="Unassembled WGS sequence"/>
</dbReference>
<dbReference type="AlphaFoldDB" id="A0A8T1AL97"/>
<evidence type="ECO:0000313" key="1">
    <source>
        <dbReference type="EMBL" id="KAG2883814.1"/>
    </source>
</evidence>
<gene>
    <name evidence="1" type="ORF">PC117_g25939</name>
</gene>
<accession>A0A8T1AL97</accession>
<comment type="caution">
    <text evidence="1">The sequence shown here is derived from an EMBL/GenBank/DDBJ whole genome shotgun (WGS) entry which is preliminary data.</text>
</comment>
<evidence type="ECO:0000313" key="2">
    <source>
        <dbReference type="Proteomes" id="UP000736787"/>
    </source>
</evidence>
<dbReference type="EMBL" id="RCMK01002186">
    <property type="protein sequence ID" value="KAG2883814.1"/>
    <property type="molecule type" value="Genomic_DNA"/>
</dbReference>
<reference evidence="1" key="1">
    <citation type="submission" date="2018-10" db="EMBL/GenBank/DDBJ databases">
        <title>Effector identification in a new, highly contiguous assembly of the strawberry crown rot pathogen Phytophthora cactorum.</title>
        <authorList>
            <person name="Armitage A.D."/>
            <person name="Nellist C.F."/>
            <person name="Bates H."/>
            <person name="Vickerstaff R.J."/>
            <person name="Harrison R.J."/>
        </authorList>
    </citation>
    <scope>NUCLEOTIDE SEQUENCE</scope>
    <source>
        <strain evidence="1">4040</strain>
    </source>
</reference>